<feature type="transmembrane region" description="Helical" evidence="1">
    <location>
        <begin position="42"/>
        <end position="62"/>
    </location>
</feature>
<accession>A0A231Q8V3</accession>
<sequence>MSYLTRLNIILKNLLVISVSFMMAVAPNYINSGSSNLNFSTFLTGAYIAVALYIFMFLFKVISRYLNEKVARNIVVSLFDNILNKKNAIVILTLIMLVCWIPVLIFLYPGNAINDTWGQFSQYIKMFDGGILHRGVLSDHHPFFDTLFMGGIIVPLAHLFHNWKLAFFCYVILQYVLTCLSFSVSVWYLHKKCSISINLTTVVYSIYCILPIFPVSAQTISKDALFSWIYVYLTILLIEVIRTNGSVLSSKKYLLVLILTIFFVGLTKKVGLYVVILTLVAFLIFLKNSRKYILILFAAIALLSFGLTGFIKSELKVVPGGKQEMFSLPFQQTARYMKYHGEDVTKDEKKVIGKLLDTKNISKNYIPISADPVKGFEDRGTTEDYVNYIKVWIKQGIKHPKTYISATVAMLSGWFSTAEYSPVMDMEWHSQLDTRVMPESVAKREGISQKFSKRYQEFYDGLYNNRLTGLIVSYSLYAALLPLIICVVLWNKYDNKWWLITVPMILSIVIGCWLAPVSIFLEGRRYLYPVIYTLPILLAISSSLLPENSTLFTRRK</sequence>
<proteinExistence type="predicted"/>
<evidence type="ECO:0000313" key="2">
    <source>
        <dbReference type="EMBL" id="OXS37448.1"/>
    </source>
</evidence>
<dbReference type="Proteomes" id="UP000215261">
    <property type="component" value="Unassembled WGS sequence"/>
</dbReference>
<evidence type="ECO:0000256" key="1">
    <source>
        <dbReference type="SAM" id="Phobius"/>
    </source>
</evidence>
<keyword evidence="1" id="KW-0472">Membrane</keyword>
<evidence type="ECO:0000313" key="3">
    <source>
        <dbReference type="Proteomes" id="UP000215261"/>
    </source>
</evidence>
<keyword evidence="1" id="KW-1133">Transmembrane helix</keyword>
<dbReference type="Pfam" id="PF19484">
    <property type="entry name" value="DUF6020"/>
    <property type="match status" value="1"/>
</dbReference>
<comment type="caution">
    <text evidence="2">The sequence shown here is derived from an EMBL/GenBank/DDBJ whole genome shotgun (WGS) entry which is preliminary data.</text>
</comment>
<keyword evidence="1" id="KW-0812">Transmembrane</keyword>
<feature type="transmembrane region" description="Helical" evidence="1">
    <location>
        <begin position="526"/>
        <end position="546"/>
    </location>
</feature>
<organism evidence="2 3">
    <name type="scientific">Ligilactobacillus agilis</name>
    <dbReference type="NCBI Taxonomy" id="1601"/>
    <lineage>
        <taxon>Bacteria</taxon>
        <taxon>Bacillati</taxon>
        <taxon>Bacillota</taxon>
        <taxon>Bacilli</taxon>
        <taxon>Lactobacillales</taxon>
        <taxon>Lactobacillaceae</taxon>
        <taxon>Ligilactobacillus</taxon>
    </lineage>
</organism>
<feature type="transmembrane region" description="Helical" evidence="1">
    <location>
        <begin position="9"/>
        <end position="30"/>
    </location>
</feature>
<feature type="transmembrane region" description="Helical" evidence="1">
    <location>
        <begin position="167"/>
        <end position="189"/>
    </location>
</feature>
<feature type="transmembrane region" description="Helical" evidence="1">
    <location>
        <begin position="142"/>
        <end position="160"/>
    </location>
</feature>
<feature type="transmembrane region" description="Helical" evidence="1">
    <location>
        <begin position="253"/>
        <end position="286"/>
    </location>
</feature>
<reference evidence="2 3" key="1">
    <citation type="submission" date="2016-03" db="EMBL/GenBank/DDBJ databases">
        <title>Sequencing of Lactobacillus Species from Commercial Turkeys.</title>
        <authorList>
            <person name="Johnson T.J."/>
            <person name="Youmans B.P."/>
            <person name="Case K.A."/>
        </authorList>
    </citation>
    <scope>NUCLEOTIDE SEQUENCE [LARGE SCALE GENOMIC DNA]</scope>
    <source>
        <strain evidence="2 3">UMNLA1</strain>
    </source>
</reference>
<protein>
    <recommendedName>
        <fullName evidence="4">Glycosyltransferase RgtA/B/C/D-like domain-containing protein</fullName>
    </recommendedName>
</protein>
<feature type="transmembrane region" description="Helical" evidence="1">
    <location>
        <begin position="225"/>
        <end position="241"/>
    </location>
</feature>
<name>A0A231Q8V3_9LACO</name>
<dbReference type="InterPro" id="IPR046062">
    <property type="entry name" value="DUF6020"/>
</dbReference>
<feature type="transmembrane region" description="Helical" evidence="1">
    <location>
        <begin position="467"/>
        <end position="490"/>
    </location>
</feature>
<feature type="transmembrane region" description="Helical" evidence="1">
    <location>
        <begin position="497"/>
        <end position="520"/>
    </location>
</feature>
<dbReference type="EMBL" id="LUGO01000104">
    <property type="protein sequence ID" value="OXS37448.1"/>
    <property type="molecule type" value="Genomic_DNA"/>
</dbReference>
<feature type="transmembrane region" description="Helical" evidence="1">
    <location>
        <begin position="88"/>
        <end position="108"/>
    </location>
</feature>
<evidence type="ECO:0008006" key="4">
    <source>
        <dbReference type="Google" id="ProtNLM"/>
    </source>
</evidence>
<gene>
    <name evidence="2" type="ORF">AYP69_10375</name>
</gene>
<feature type="transmembrane region" description="Helical" evidence="1">
    <location>
        <begin position="293"/>
        <end position="311"/>
    </location>
</feature>
<dbReference type="RefSeq" id="WP_089145194.1">
    <property type="nucleotide sequence ID" value="NZ_LUGD01000059.1"/>
</dbReference>
<dbReference type="AlphaFoldDB" id="A0A231Q8V3"/>
<feature type="transmembrane region" description="Helical" evidence="1">
    <location>
        <begin position="195"/>
        <end position="213"/>
    </location>
</feature>